<dbReference type="InterPro" id="IPR050397">
    <property type="entry name" value="Env_Response_Regulators"/>
</dbReference>
<comment type="caution">
    <text evidence="6">The sequence shown here is derived from an EMBL/GenBank/DDBJ whole genome shotgun (WGS) entry which is preliminary data.</text>
</comment>
<gene>
    <name evidence="6" type="ORF">VU00_11681</name>
</gene>
<dbReference type="GO" id="GO:0003677">
    <property type="term" value="F:DNA binding"/>
    <property type="evidence" value="ECO:0007669"/>
    <property type="project" value="UniProtKB-KW"/>
</dbReference>
<dbReference type="InterPro" id="IPR018490">
    <property type="entry name" value="cNMP-bd_dom_sf"/>
</dbReference>
<dbReference type="PANTHER" id="PTHR24567:SF74">
    <property type="entry name" value="HTH-TYPE TRANSCRIPTIONAL REGULATOR ARCR"/>
    <property type="match status" value="1"/>
</dbReference>
<dbReference type="Gene3D" id="1.10.10.10">
    <property type="entry name" value="Winged helix-like DNA-binding domain superfamily/Winged helix DNA-binding domain"/>
    <property type="match status" value="1"/>
</dbReference>
<dbReference type="InterPro" id="IPR036388">
    <property type="entry name" value="WH-like_DNA-bd_sf"/>
</dbReference>
<dbReference type="SUPFAM" id="SSF46785">
    <property type="entry name" value="Winged helix' DNA-binding domain"/>
    <property type="match status" value="1"/>
</dbReference>
<proteinExistence type="predicted"/>
<name>A0A3S3SU07_9BACT</name>
<dbReference type="CDD" id="cd00038">
    <property type="entry name" value="CAP_ED"/>
    <property type="match status" value="1"/>
</dbReference>
<protein>
    <submittedName>
        <fullName evidence="6">Transcriptional regulator, Crp/Fnr family</fullName>
    </submittedName>
</protein>
<dbReference type="Pfam" id="PF00027">
    <property type="entry name" value="cNMP_binding"/>
    <property type="match status" value="1"/>
</dbReference>
<dbReference type="Gene3D" id="2.60.120.10">
    <property type="entry name" value="Jelly Rolls"/>
    <property type="match status" value="1"/>
</dbReference>
<dbReference type="PANTHER" id="PTHR24567">
    <property type="entry name" value="CRP FAMILY TRANSCRIPTIONAL REGULATORY PROTEIN"/>
    <property type="match status" value="1"/>
</dbReference>
<dbReference type="PROSITE" id="PS50042">
    <property type="entry name" value="CNMP_BINDING_3"/>
    <property type="match status" value="1"/>
</dbReference>
<dbReference type="Pfam" id="PF13545">
    <property type="entry name" value="HTH_Crp_2"/>
    <property type="match status" value="1"/>
</dbReference>
<dbReference type="EMBL" id="MTKR01000168">
    <property type="protein sequence ID" value="RWX50005.1"/>
    <property type="molecule type" value="Genomic_DNA"/>
</dbReference>
<dbReference type="InterPro" id="IPR036390">
    <property type="entry name" value="WH_DNA-bd_sf"/>
</dbReference>
<evidence type="ECO:0000313" key="7">
    <source>
        <dbReference type="Proteomes" id="UP000287615"/>
    </source>
</evidence>
<dbReference type="Proteomes" id="UP000287615">
    <property type="component" value="Unassembled WGS sequence"/>
</dbReference>
<accession>A0A3S3SU07</accession>
<feature type="domain" description="Cyclic nucleotide-binding" evidence="4">
    <location>
        <begin position="16"/>
        <end position="118"/>
    </location>
</feature>
<evidence type="ECO:0000259" key="4">
    <source>
        <dbReference type="PROSITE" id="PS50042"/>
    </source>
</evidence>
<dbReference type="GO" id="GO:0003700">
    <property type="term" value="F:DNA-binding transcription factor activity"/>
    <property type="evidence" value="ECO:0007669"/>
    <property type="project" value="TreeGrafter"/>
</dbReference>
<dbReference type="InterPro" id="IPR000595">
    <property type="entry name" value="cNMP-bd_dom"/>
</dbReference>
<reference evidence="6 7" key="1">
    <citation type="submission" date="2017-01" db="EMBL/GenBank/DDBJ databases">
        <title>The cable genome- insights into the physiology and evolution of filamentous bacteria capable of sulfide oxidation via long distance electron transfer.</title>
        <authorList>
            <person name="Schreiber L."/>
            <person name="Bjerg J.T."/>
            <person name="Boggild A."/>
            <person name="Van De Vossenberg J."/>
            <person name="Meysman F."/>
            <person name="Nielsen L.P."/>
            <person name="Schramm A."/>
            <person name="Kjeldsen K.U."/>
        </authorList>
    </citation>
    <scope>NUCLEOTIDE SEQUENCE [LARGE SCALE GENOMIC DNA]</scope>
    <source>
        <strain evidence="6">A3</strain>
    </source>
</reference>
<dbReference type="InterPro" id="IPR012318">
    <property type="entry name" value="HTH_CRP"/>
</dbReference>
<evidence type="ECO:0000259" key="5">
    <source>
        <dbReference type="PROSITE" id="PS51063"/>
    </source>
</evidence>
<evidence type="ECO:0000256" key="3">
    <source>
        <dbReference type="ARBA" id="ARBA00023163"/>
    </source>
</evidence>
<dbReference type="GO" id="GO:0005829">
    <property type="term" value="C:cytosol"/>
    <property type="evidence" value="ECO:0007669"/>
    <property type="project" value="TreeGrafter"/>
</dbReference>
<feature type="domain" description="HTH crp-type" evidence="5">
    <location>
        <begin position="150"/>
        <end position="219"/>
    </location>
</feature>
<evidence type="ECO:0000256" key="2">
    <source>
        <dbReference type="ARBA" id="ARBA00023125"/>
    </source>
</evidence>
<dbReference type="InterPro" id="IPR014710">
    <property type="entry name" value="RmlC-like_jellyroll"/>
</dbReference>
<keyword evidence="2" id="KW-0238">DNA-binding</keyword>
<dbReference type="PROSITE" id="PS51063">
    <property type="entry name" value="HTH_CRP_2"/>
    <property type="match status" value="1"/>
</dbReference>
<evidence type="ECO:0000313" key="6">
    <source>
        <dbReference type="EMBL" id="RWX50005.1"/>
    </source>
</evidence>
<organism evidence="6 7">
    <name type="scientific">Candidatus Electrothrix marina</name>
    <dbReference type="NCBI Taxonomy" id="1859130"/>
    <lineage>
        <taxon>Bacteria</taxon>
        <taxon>Pseudomonadati</taxon>
        <taxon>Thermodesulfobacteriota</taxon>
        <taxon>Desulfobulbia</taxon>
        <taxon>Desulfobulbales</taxon>
        <taxon>Desulfobulbaceae</taxon>
        <taxon>Candidatus Electrothrix</taxon>
    </lineage>
</organism>
<dbReference type="SUPFAM" id="SSF51206">
    <property type="entry name" value="cAMP-binding domain-like"/>
    <property type="match status" value="1"/>
</dbReference>
<keyword evidence="3" id="KW-0804">Transcription</keyword>
<dbReference type="SMART" id="SM00100">
    <property type="entry name" value="cNMP"/>
    <property type="match status" value="1"/>
</dbReference>
<dbReference type="AlphaFoldDB" id="A0A3S3SU07"/>
<keyword evidence="1" id="KW-0805">Transcription regulation</keyword>
<evidence type="ECO:0000256" key="1">
    <source>
        <dbReference type="ARBA" id="ARBA00023015"/>
    </source>
</evidence>
<sequence length="225" mass="25432">MLTKEEKKTILEGSILFQGLSDELLGLLTALAQQKHYQKGEVIFLEGWPVSGFYLVAQGQIKIFKTSPNGKEQIIYVLDQGEPFGLTPLFHNKKFPACATSMISSTVFFFPKEEFLRLTTTHPPLALSMLAGLSQRLCKISIKLGELALKEVPQRLVTHLIYLSEKQGRTDRISLDMPKSQLACLLGTTPENLSRIFATMNRNGEIRVQGNMIEFLRYNELLQRN</sequence>